<protein>
    <submittedName>
        <fullName evidence="1">Uncharacterized protein</fullName>
    </submittedName>
</protein>
<dbReference type="Proteomes" id="UP000260005">
    <property type="component" value="Segment"/>
</dbReference>
<organism evidence="1 2">
    <name type="scientific">Enterococcus phage EF1</name>
    <dbReference type="NCBI Taxonomy" id="2025813"/>
    <lineage>
        <taxon>Viruses</taxon>
        <taxon>Duplodnaviria</taxon>
        <taxon>Heunggongvirae</taxon>
        <taxon>Uroviricota</taxon>
        <taxon>Caudoviricetes</taxon>
    </lineage>
</organism>
<name>A0A249XXQ0_9CAUD</name>
<proteinExistence type="predicted"/>
<evidence type="ECO:0000313" key="2">
    <source>
        <dbReference type="Proteomes" id="UP000260005"/>
    </source>
</evidence>
<evidence type="ECO:0000313" key="1">
    <source>
        <dbReference type="EMBL" id="ASZ76747.1"/>
    </source>
</evidence>
<keyword evidence="2" id="KW-1185">Reference proteome</keyword>
<accession>A0A249XXQ0</accession>
<sequence>MAIKKDYNWLSSKANKEALEEKLLFFKEKTGLDIKHYYDKGNFCSGFAHDHVVIEANKQIFAISDDKTIYINRKNNWEVFKYEG</sequence>
<dbReference type="EMBL" id="MF001358">
    <property type="protein sequence ID" value="ASZ76747.1"/>
    <property type="molecule type" value="Genomic_DNA"/>
</dbReference>
<reference evidence="1 2" key="1">
    <citation type="submission" date="2017-04" db="EMBL/GenBank/DDBJ databases">
        <title>Complete Genome Sequence of Lytic Bacteriophage EF1 Infecting Enterococcus faecalis Isolates.</title>
        <authorList>
            <person name="Kim D."/>
            <person name="Kim Y.J."/>
            <person name="Han B.K."/>
            <person name="Kim H."/>
        </authorList>
    </citation>
    <scope>NUCLEOTIDE SEQUENCE [LARGE SCALE GENOMIC DNA]</scope>
</reference>